<reference evidence="1" key="1">
    <citation type="submission" date="2021-03" db="EMBL/GenBank/DDBJ databases">
        <authorList>
            <person name="Tagirdzhanova G."/>
        </authorList>
    </citation>
    <scope>NUCLEOTIDE SEQUENCE</scope>
</reference>
<organism evidence="1 2">
    <name type="scientific">Imshaugia aleurites</name>
    <dbReference type="NCBI Taxonomy" id="172621"/>
    <lineage>
        <taxon>Eukaryota</taxon>
        <taxon>Fungi</taxon>
        <taxon>Dikarya</taxon>
        <taxon>Ascomycota</taxon>
        <taxon>Pezizomycotina</taxon>
        <taxon>Lecanoromycetes</taxon>
        <taxon>OSLEUM clade</taxon>
        <taxon>Lecanoromycetidae</taxon>
        <taxon>Lecanorales</taxon>
        <taxon>Lecanorineae</taxon>
        <taxon>Parmeliaceae</taxon>
        <taxon>Imshaugia</taxon>
    </lineage>
</organism>
<proteinExistence type="predicted"/>
<evidence type="ECO:0000313" key="1">
    <source>
        <dbReference type="EMBL" id="CAF9928086.1"/>
    </source>
</evidence>
<dbReference type="Proteomes" id="UP000664534">
    <property type="component" value="Unassembled WGS sequence"/>
</dbReference>
<keyword evidence="2" id="KW-1185">Reference proteome</keyword>
<dbReference type="AlphaFoldDB" id="A0A8H3FVD1"/>
<gene>
    <name evidence="1" type="ORF">IMSHALPRED_007377</name>
</gene>
<comment type="caution">
    <text evidence="1">The sequence shown here is derived from an EMBL/GenBank/DDBJ whole genome shotgun (WGS) entry which is preliminary data.</text>
</comment>
<dbReference type="EMBL" id="CAJPDT010000048">
    <property type="protein sequence ID" value="CAF9928086.1"/>
    <property type="molecule type" value="Genomic_DNA"/>
</dbReference>
<accession>A0A8H3FVD1</accession>
<name>A0A8H3FVD1_9LECA</name>
<sequence length="152" mass="17469">MPRKSFFEVERAREERKQEPINTGELVPSWFDTTKTLFTKDLLPSHVNASPLAKSLLYFWITCALLRVRSGKDSDSLQQGTKSIRVRWRQMPTPKPGVYDFAVVCYDPGDSGVLYALCLCWDTGVAYRIGQVWIPERDWKGLEMVWKPVVLG</sequence>
<protein>
    <submittedName>
        <fullName evidence="1">Uncharacterized protein</fullName>
    </submittedName>
</protein>
<evidence type="ECO:0000313" key="2">
    <source>
        <dbReference type="Proteomes" id="UP000664534"/>
    </source>
</evidence>